<comment type="catalytic activity">
    <reaction evidence="9 11">
        <text>Couples ATP hydrolysis with the unwinding of duplex DNA by translocating in the 3'-5' direction.</text>
        <dbReference type="EC" id="5.6.2.4"/>
    </reaction>
</comment>
<sequence>MKLNSRQTEAIKNVSGPCLVLAGAGSGKTGVITKKIEYLVQHCGYNPNEIAALTFTNKAAKEMKERVDSLLGKKRNRGAYIATFHRLGLDIIKKEYKSLGLTSNFSLFDDQDQIALIKELLSSEANTTEIDKDYVKNLITFISNIKNLEIQKNSQKLSHYYLDDSYPIYKAYVKQLKSYNAIDFDDLISYPLTLFKEYPEKLIKWQKKIKYLLVDEYQDTNSSQYEFVKLLVKGRNKFTVVGDDDQSIYSWRGAQPENLVLLTKDFPELEVIKLEKNYRSTNKILTVANSLIANNSHVFEKKLFSEIPGTDLVKIMEASDEQDEAKKIVQAIITHQFLNQKRFDNYAILYRGNHQSRLFEKYLTQHNIPYNVSGGTSFFSRAEVKDIMAYLKLIVNPNDDNSFLRVANVPKRDIGAKTLSALGDYAKIRNKTLLEASCELGLEHHLPARSIKALRLFTKWLMASQEEYLKGNTEKLLSNIVSQIGYDVWLLDNSSSQKVAEYKQNNINELIGWVISDLKGDNYQQEPIQLKEIIQKFTLRDMFERAEDDDASNEVQLMTLHASKGLEFPHVSLVGFEEGILPHQNSINDDNVEEERRLAYVGITRAKTELTISYCKERSQFGEKVLIEPSRFLFELPKEELDWLNIKKDVTPEQRMHKGKTHIANLKKMLKK</sequence>
<dbReference type="KEGG" id="pmai:CF386_03015"/>
<dbReference type="GO" id="GO:0006260">
    <property type="term" value="P:DNA replication"/>
    <property type="evidence" value="ECO:0007669"/>
    <property type="project" value="UniProtKB-UniRule"/>
</dbReference>
<dbReference type="CDD" id="cd17932">
    <property type="entry name" value="DEXQc_UvrD"/>
    <property type="match status" value="1"/>
</dbReference>
<organism evidence="15 16">
    <name type="scientific">Paraphotobacterium marinum</name>
    <dbReference type="NCBI Taxonomy" id="1755811"/>
    <lineage>
        <taxon>Bacteria</taxon>
        <taxon>Pseudomonadati</taxon>
        <taxon>Pseudomonadota</taxon>
        <taxon>Gammaproteobacteria</taxon>
        <taxon>Vibrionales</taxon>
        <taxon>Vibrionaceae</taxon>
        <taxon>Paraphotobacterium</taxon>
    </lineage>
</organism>
<dbReference type="InterPro" id="IPR027417">
    <property type="entry name" value="P-loop_NTPase"/>
</dbReference>
<dbReference type="SUPFAM" id="SSF52540">
    <property type="entry name" value="P-loop containing nucleoside triphosphate hydrolases"/>
    <property type="match status" value="1"/>
</dbReference>
<feature type="domain" description="UvrD-like helicase ATP-binding" evidence="13">
    <location>
        <begin position="1"/>
        <end position="281"/>
    </location>
</feature>
<feature type="domain" description="UvrD-like helicase C-terminal" evidence="14">
    <location>
        <begin position="282"/>
        <end position="565"/>
    </location>
</feature>
<keyword evidence="7 11" id="KW-0238">DNA-binding</keyword>
<dbReference type="GO" id="GO:0005524">
    <property type="term" value="F:ATP binding"/>
    <property type="evidence" value="ECO:0007669"/>
    <property type="project" value="UniProtKB-UniRule"/>
</dbReference>
<keyword evidence="3 11" id="KW-0547">Nucleotide-binding</keyword>
<dbReference type="PROSITE" id="PS51217">
    <property type="entry name" value="UVRD_HELICASE_CTER"/>
    <property type="match status" value="1"/>
</dbReference>
<dbReference type="GO" id="GO:0043138">
    <property type="term" value="F:3'-5' DNA helicase activity"/>
    <property type="evidence" value="ECO:0007669"/>
    <property type="project" value="UniProtKB-UniRule"/>
</dbReference>
<dbReference type="Gene3D" id="3.40.50.300">
    <property type="entry name" value="P-loop containing nucleotide triphosphate hydrolases"/>
    <property type="match status" value="2"/>
</dbReference>
<dbReference type="OrthoDB" id="9806690at2"/>
<evidence type="ECO:0000259" key="13">
    <source>
        <dbReference type="PROSITE" id="PS51198"/>
    </source>
</evidence>
<dbReference type="PANTHER" id="PTHR11070:SF64">
    <property type="entry name" value="ATP-DEPENDENT DNA HELICASE REP"/>
    <property type="match status" value="1"/>
</dbReference>
<evidence type="ECO:0000256" key="4">
    <source>
        <dbReference type="ARBA" id="ARBA00022801"/>
    </source>
</evidence>
<protein>
    <recommendedName>
        <fullName evidence="11">ATP-dependent DNA helicase Rep</fullName>
        <ecNumber evidence="11">5.6.2.4</ecNumber>
    </recommendedName>
    <alternativeName>
        <fullName evidence="11">DNA 3'-5' helicase Rep</fullName>
    </alternativeName>
</protein>
<comment type="subunit">
    <text evidence="11">Homodimer.</text>
</comment>
<feature type="binding site" evidence="11">
    <location>
        <position position="279"/>
    </location>
    <ligand>
        <name>ATP</name>
        <dbReference type="ChEBI" id="CHEBI:30616"/>
    </ligand>
</feature>
<dbReference type="InterPro" id="IPR000212">
    <property type="entry name" value="DNA_helicase_UvrD/REP"/>
</dbReference>
<dbReference type="EMBL" id="CP022355">
    <property type="protein sequence ID" value="ASK78087.1"/>
    <property type="molecule type" value="Genomic_DNA"/>
</dbReference>
<dbReference type="EC" id="5.6.2.4" evidence="11"/>
<keyword evidence="6 11" id="KW-0067">ATP-binding</keyword>
<dbReference type="AlphaFoldDB" id="A0A220VCL1"/>
<dbReference type="PANTHER" id="PTHR11070">
    <property type="entry name" value="UVRD / RECB / PCRA DNA HELICASE FAMILY MEMBER"/>
    <property type="match status" value="1"/>
</dbReference>
<dbReference type="Gene3D" id="1.10.486.10">
    <property type="entry name" value="PCRA, domain 4"/>
    <property type="match status" value="1"/>
</dbReference>
<name>A0A220VCL1_9GAMM</name>
<dbReference type="HAMAP" id="MF_01920">
    <property type="entry name" value="Helicase_Rep"/>
    <property type="match status" value="1"/>
</dbReference>
<feature type="binding site" evidence="12">
    <location>
        <begin position="22"/>
        <end position="29"/>
    </location>
    <ligand>
        <name>ATP</name>
        <dbReference type="ChEBI" id="CHEBI:30616"/>
    </ligand>
</feature>
<dbReference type="RefSeq" id="WP_089072996.1">
    <property type="nucleotide sequence ID" value="NZ_CBCSAM010000009.1"/>
</dbReference>
<dbReference type="GO" id="GO:0016887">
    <property type="term" value="F:ATP hydrolysis activity"/>
    <property type="evidence" value="ECO:0007669"/>
    <property type="project" value="RHEA"/>
</dbReference>
<dbReference type="InterPro" id="IPR005752">
    <property type="entry name" value="Helicase_Rep"/>
</dbReference>
<dbReference type="Gene3D" id="1.10.10.160">
    <property type="match status" value="1"/>
</dbReference>
<evidence type="ECO:0000313" key="15">
    <source>
        <dbReference type="EMBL" id="ASK78087.1"/>
    </source>
</evidence>
<dbReference type="CDD" id="cd18807">
    <property type="entry name" value="SF1_C_UvrD"/>
    <property type="match status" value="1"/>
</dbReference>
<comment type="similarity">
    <text evidence="1 11">Belongs to the helicase family. UvrD subfamily.</text>
</comment>
<evidence type="ECO:0000256" key="8">
    <source>
        <dbReference type="ARBA" id="ARBA00023235"/>
    </source>
</evidence>
<keyword evidence="5 11" id="KW-0347">Helicase</keyword>
<accession>A0A220VCL1</accession>
<evidence type="ECO:0000256" key="12">
    <source>
        <dbReference type="PROSITE-ProRule" id="PRU00560"/>
    </source>
</evidence>
<evidence type="ECO:0000256" key="2">
    <source>
        <dbReference type="ARBA" id="ARBA00022705"/>
    </source>
</evidence>
<reference evidence="15 16" key="1">
    <citation type="journal article" date="2016" name="Int. J. Syst. Evol. Microbiol.">
        <title>Paraphotobacterium marinum gen. nov., sp. nov., a member of the family Vibrionaceae, isolated from surface seawater.</title>
        <authorList>
            <person name="Huang Z."/>
            <person name="Dong C."/>
            <person name="Shao Z."/>
        </authorList>
    </citation>
    <scope>NUCLEOTIDE SEQUENCE [LARGE SCALE GENOMIC DNA]</scope>
    <source>
        <strain evidence="15 16">NSCS20N07D</strain>
    </source>
</reference>
<comment type="catalytic activity">
    <reaction evidence="10 11">
        <text>ATP + H2O = ADP + phosphate + H(+)</text>
        <dbReference type="Rhea" id="RHEA:13065"/>
        <dbReference type="ChEBI" id="CHEBI:15377"/>
        <dbReference type="ChEBI" id="CHEBI:15378"/>
        <dbReference type="ChEBI" id="CHEBI:30616"/>
        <dbReference type="ChEBI" id="CHEBI:43474"/>
        <dbReference type="ChEBI" id="CHEBI:456216"/>
        <dbReference type="EC" id="5.6.2.4"/>
    </reaction>
</comment>
<gene>
    <name evidence="11" type="primary">rep</name>
    <name evidence="15" type="ORF">CF386_03015</name>
</gene>
<dbReference type="InterPro" id="IPR014016">
    <property type="entry name" value="UvrD-like_ATP-bd"/>
</dbReference>
<dbReference type="InterPro" id="IPR014017">
    <property type="entry name" value="DNA_helicase_UvrD-like_C"/>
</dbReference>
<evidence type="ECO:0000256" key="9">
    <source>
        <dbReference type="ARBA" id="ARBA00034617"/>
    </source>
</evidence>
<evidence type="ECO:0000256" key="1">
    <source>
        <dbReference type="ARBA" id="ARBA00009922"/>
    </source>
</evidence>
<keyword evidence="4 11" id="KW-0378">Hydrolase</keyword>
<evidence type="ECO:0000259" key="14">
    <source>
        <dbReference type="PROSITE" id="PS51217"/>
    </source>
</evidence>
<dbReference type="Proteomes" id="UP000242175">
    <property type="component" value="Chromosome large"/>
</dbReference>
<evidence type="ECO:0000256" key="6">
    <source>
        <dbReference type="ARBA" id="ARBA00022840"/>
    </source>
</evidence>
<dbReference type="InterPro" id="IPR013986">
    <property type="entry name" value="DExx_box_DNA_helicase_dom_sf"/>
</dbReference>
<keyword evidence="2 11" id="KW-0235">DNA replication</keyword>
<keyword evidence="16" id="KW-1185">Reference proteome</keyword>
<proteinExistence type="inferred from homology"/>
<keyword evidence="8 11" id="KW-0413">Isomerase</keyword>
<dbReference type="GO" id="GO:0005829">
    <property type="term" value="C:cytosol"/>
    <property type="evidence" value="ECO:0007669"/>
    <property type="project" value="TreeGrafter"/>
</dbReference>
<evidence type="ECO:0000256" key="10">
    <source>
        <dbReference type="ARBA" id="ARBA00048988"/>
    </source>
</evidence>
<dbReference type="PROSITE" id="PS51198">
    <property type="entry name" value="UVRD_HELICASE_ATP_BIND"/>
    <property type="match status" value="1"/>
</dbReference>
<evidence type="ECO:0000256" key="5">
    <source>
        <dbReference type="ARBA" id="ARBA00022806"/>
    </source>
</evidence>
<dbReference type="Pfam" id="PF00580">
    <property type="entry name" value="UvrD-helicase"/>
    <property type="match status" value="1"/>
</dbReference>
<evidence type="ECO:0000256" key="7">
    <source>
        <dbReference type="ARBA" id="ARBA00023125"/>
    </source>
</evidence>
<dbReference type="GO" id="GO:0003697">
    <property type="term" value="F:single-stranded DNA binding"/>
    <property type="evidence" value="ECO:0007669"/>
    <property type="project" value="UniProtKB-UniRule"/>
</dbReference>
<dbReference type="GO" id="GO:0000725">
    <property type="term" value="P:recombinational repair"/>
    <property type="evidence" value="ECO:0007669"/>
    <property type="project" value="TreeGrafter"/>
</dbReference>
<comment type="function">
    <text evidence="11">Rep helicase is a single-stranded DNA-dependent ATPase involved in DNA replication; it can initiate unwinding at a nick in the DNA. It binds to the single-stranded DNA and acts in a progressive fashion along the DNA in the 3' to 5' direction.</text>
</comment>
<evidence type="ECO:0000256" key="11">
    <source>
        <dbReference type="HAMAP-Rule" id="MF_01920"/>
    </source>
</evidence>
<dbReference type="Pfam" id="PF13361">
    <property type="entry name" value="UvrD_C"/>
    <property type="match status" value="1"/>
</dbReference>
<evidence type="ECO:0000256" key="3">
    <source>
        <dbReference type="ARBA" id="ARBA00022741"/>
    </source>
</evidence>
<evidence type="ECO:0000313" key="16">
    <source>
        <dbReference type="Proteomes" id="UP000242175"/>
    </source>
</evidence>